<dbReference type="GO" id="GO:0005319">
    <property type="term" value="F:lipid transporter activity"/>
    <property type="evidence" value="ECO:0007669"/>
    <property type="project" value="InterPro"/>
</dbReference>
<dbReference type="InterPro" id="IPR001846">
    <property type="entry name" value="VWF_type-D"/>
</dbReference>
<dbReference type="SMART" id="SM01169">
    <property type="entry name" value="DUF1943"/>
    <property type="match status" value="1"/>
</dbReference>
<dbReference type="InterPro" id="IPR050733">
    <property type="entry name" value="Vitellogenin/Apolipophorin"/>
</dbReference>
<dbReference type="InterPro" id="IPR015255">
    <property type="entry name" value="Vitellinogen_open_b-sht"/>
</dbReference>
<keyword evidence="6" id="KW-0325">Glycoprotein</keyword>
<feature type="signal peptide" evidence="8">
    <location>
        <begin position="1"/>
        <end position="15"/>
    </location>
</feature>
<dbReference type="PANTHER" id="PTHR23345">
    <property type="entry name" value="VITELLOGENIN-RELATED"/>
    <property type="match status" value="1"/>
</dbReference>
<keyword evidence="3 8" id="KW-0732">Signal</keyword>
<protein>
    <recommendedName>
        <fullName evidence="13">Vitellogenin</fullName>
    </recommendedName>
</protein>
<dbReference type="Pfam" id="PF01347">
    <property type="entry name" value="Vitellogenin_N"/>
    <property type="match status" value="1"/>
</dbReference>
<dbReference type="SMART" id="SM00638">
    <property type="entry name" value="LPD_N"/>
    <property type="match status" value="1"/>
</dbReference>
<feature type="disulfide bond" evidence="7">
    <location>
        <begin position="231"/>
        <end position="234"/>
    </location>
</feature>
<keyword evidence="4" id="KW-0758">Storage protein</keyword>
<evidence type="ECO:0000256" key="5">
    <source>
        <dbReference type="ARBA" id="ARBA00023157"/>
    </source>
</evidence>
<organism evidence="11 12">
    <name type="scientific">Mesorhabditis belari</name>
    <dbReference type="NCBI Taxonomy" id="2138241"/>
    <lineage>
        <taxon>Eukaryota</taxon>
        <taxon>Metazoa</taxon>
        <taxon>Ecdysozoa</taxon>
        <taxon>Nematoda</taxon>
        <taxon>Chromadorea</taxon>
        <taxon>Rhabditida</taxon>
        <taxon>Rhabditina</taxon>
        <taxon>Rhabditomorpha</taxon>
        <taxon>Rhabditoidea</taxon>
        <taxon>Rhabditidae</taxon>
        <taxon>Mesorhabditinae</taxon>
        <taxon>Mesorhabditis</taxon>
    </lineage>
</organism>
<evidence type="ECO:0000313" key="12">
    <source>
        <dbReference type="WBParaSite" id="MBELARI_LOCUS18594.1"/>
    </source>
</evidence>
<evidence type="ECO:0000256" key="8">
    <source>
        <dbReference type="SAM" id="SignalP"/>
    </source>
</evidence>
<dbReference type="InterPro" id="IPR011030">
    <property type="entry name" value="Lipovitellin_superhlx_dom"/>
</dbReference>
<dbReference type="SUPFAM" id="SSF48431">
    <property type="entry name" value="Lipovitellin-phosvitin complex, superhelical domain"/>
    <property type="match status" value="1"/>
</dbReference>
<evidence type="ECO:0000256" key="4">
    <source>
        <dbReference type="ARBA" id="ARBA00022761"/>
    </source>
</evidence>
<dbReference type="InterPro" id="IPR015819">
    <property type="entry name" value="Lipid_transp_b-sht_shell"/>
</dbReference>
<feature type="domain" description="VWFD" evidence="10">
    <location>
        <begin position="1373"/>
        <end position="1542"/>
    </location>
</feature>
<feature type="chain" id="PRO_5041969198" description="Vitellogenin" evidence="8">
    <location>
        <begin position="16"/>
        <end position="1662"/>
    </location>
</feature>
<sequence>MRLALVAALCGIALAATYSSNQRIDAKWFSADKEFIYGWESQLSSGLPIEGTQHATQRISSKIHLQIRDRFASLQLRKFNLFASQETLRTPSRLAPTTSFEPIEPSKEQEEFLSLPVRFRYESGRVSELEFDSSDPTWSRNIKRAAINMLQVNMESNSESRIDETEKNYRVKETTLEGQDCEVVYAKVEELKKWNDEQTEQEETVVSKTIDFNKCTTRPDVFYTFRMNDECRECDDHVNKRYNEIQPYQPSTMMRFRLSGSSPSRFLIREVELQSTYVFSPIDDKQPIINNEVVAKLTLLESGEIKSTLPTISPSSKTTLMHSNKIAKAREQWEMNGDEKALREHKTDGDYEEVEAAKKTIDELKKLMKENVEVESSHMFSRLISILRRSTYTQIEAIHRYSNQVEESLATICVDAIAEAGTKVCVDYLVKLAVNEEVTPIRAAFLFKSLSAMRLPSETIIMVLDRFAKDSVCENNPILKQSVRLTQGALINALCVPNKSKWAHSREEVCPRELKEKMVEMLNSMYNKASNRYEKTLALKTIANSGLEMNIIFLEKIIYDKTEENTVRMQAMDALRLLRTQIPRRLVKTLMPIYKSRSQPTEIRITALFHLLHTMPERMVLEQVADQINNERNGQVAAYSYRMLKSFLYTENPCEKEFAERCKIALRLVREEVKNRFEKLSSSYTQASIYSEMLLSSGSIELSTVFSNDSVLPKELMASMDALLAGYWNKNFLQVGITQQGLDRVLRENMPKVESIRSIDDVITRGKRSFFEQPKQLLQGLFNKLSIVTRRRSDDSEKDPHATIYIRYRNMDYALIPLDEQIISKVMQNVISGDKLNLEQLEQILVRGTKLNVKTASMIYEVTRIFPTTFGITMMVSTKMPVVSSIQLNAKADLLPKGESSLNGIRAEIIGEPSVTITHLCQSMTLSPIVHTGIKLQNSILAVLPIDVTIQAEYRNKEFTMETIFKSPREEKLLFKALTRPVTYIRKVIGESRRYAEPTEKIIYVPRFDKMNKEVDFVFGEEMTGMGFHLTGNVYTKFDNYQILPIVANEKQMEIRALITDETPREYKIQSVVRLFEDLSLPTTSVFDSFFNEENRRHFAVEKDSTESFEESEREELVKKNSRKFNQEPKGTGHSCKITIESIGGRKERKAELSAKAVCDKDSLRMCHFSVEARRSPLFKGERDTCKAHLNAYTLFPEEASSLKELKEQKHREFHSVIQGNFGCEKTNEFTVKVQAEQNKEMRKWINYVDTSRNAEVDNFKLLKEAGYLNQYKIDAEYNIDRSYEKVITHGYRLLRSWNWWNTDLEIVSNSNNRVSALVEIEPENRRYVNLTINTPETKMSMRSMRCPFKLPLLNVFHPVEMRSYKTHEYTRSACEIRSTKIRTFDEVLYKTPLTTCYTVVAKDCSHEQPSFSVLVKKIRESGEEKMLKVITKEKVVEMWMEKEELMCEVNGKKIKEESLSKHDIVKLADRVYKIELEELSVRFDGRVVRVELSQQFKGVQCGLCGHYDDDRENEFRRADNEHTEDLEEFHRSYLAEECKVEEEKIKEKKNYGRVEESSSEELSVFEEIDLAIAISDNDELIERQQVIEYAHRTCFSRTAIKECPRGEPFRSEKVNLRFVCFPRESKEALQFIREIRRGPISLESFQDSFVQGVKSAIQCRA</sequence>
<dbReference type="GO" id="GO:0005576">
    <property type="term" value="C:extracellular region"/>
    <property type="evidence" value="ECO:0007669"/>
    <property type="project" value="UniProtKB-SubCell"/>
</dbReference>
<proteinExistence type="predicted"/>
<dbReference type="Pfam" id="PF00094">
    <property type="entry name" value="VWD"/>
    <property type="match status" value="1"/>
</dbReference>
<dbReference type="GO" id="GO:0045735">
    <property type="term" value="F:nutrient reservoir activity"/>
    <property type="evidence" value="ECO:0007669"/>
    <property type="project" value="UniProtKB-KW"/>
</dbReference>
<dbReference type="PANTHER" id="PTHR23345:SF15">
    <property type="entry name" value="VITELLOGENIN 1-RELATED"/>
    <property type="match status" value="1"/>
</dbReference>
<dbReference type="InterPro" id="IPR015816">
    <property type="entry name" value="Vitellinogen_b-sht_N"/>
</dbReference>
<evidence type="ECO:0000256" key="3">
    <source>
        <dbReference type="ARBA" id="ARBA00022729"/>
    </source>
</evidence>
<dbReference type="Gene3D" id="2.20.80.10">
    <property type="entry name" value="Lipovitellin-phosvitin complex, chain A, domain 4"/>
    <property type="match status" value="1"/>
</dbReference>
<dbReference type="Gene3D" id="1.25.10.20">
    <property type="entry name" value="Vitellinogen, superhelical"/>
    <property type="match status" value="1"/>
</dbReference>
<reference evidence="12" key="1">
    <citation type="submission" date="2024-02" db="UniProtKB">
        <authorList>
            <consortium name="WormBaseParasite"/>
        </authorList>
    </citation>
    <scope>IDENTIFICATION</scope>
</reference>
<dbReference type="InterPro" id="IPR001747">
    <property type="entry name" value="Vitellogenin_N"/>
</dbReference>
<evidence type="ECO:0000256" key="2">
    <source>
        <dbReference type="ARBA" id="ARBA00022525"/>
    </source>
</evidence>
<dbReference type="SMART" id="SM00216">
    <property type="entry name" value="VWD"/>
    <property type="match status" value="1"/>
</dbReference>
<dbReference type="PROSITE" id="PS51211">
    <property type="entry name" value="VITELLOGENIN"/>
    <property type="match status" value="1"/>
</dbReference>
<evidence type="ECO:0000259" key="9">
    <source>
        <dbReference type="PROSITE" id="PS51211"/>
    </source>
</evidence>
<dbReference type="Pfam" id="PF09172">
    <property type="entry name" value="Vit_open_b-sht"/>
    <property type="match status" value="1"/>
</dbReference>
<evidence type="ECO:0008006" key="13">
    <source>
        <dbReference type="Google" id="ProtNLM"/>
    </source>
</evidence>
<evidence type="ECO:0000256" key="6">
    <source>
        <dbReference type="ARBA" id="ARBA00023180"/>
    </source>
</evidence>
<dbReference type="PROSITE" id="PS51233">
    <property type="entry name" value="VWFD"/>
    <property type="match status" value="1"/>
</dbReference>
<accession>A0AAF3EYJ2</accession>
<evidence type="ECO:0000313" key="11">
    <source>
        <dbReference type="Proteomes" id="UP000887575"/>
    </source>
</evidence>
<keyword evidence="5 7" id="KW-1015">Disulfide bond</keyword>
<comment type="subcellular location">
    <subcellularLocation>
        <location evidence="1">Secreted</location>
    </subcellularLocation>
</comment>
<dbReference type="Proteomes" id="UP000887575">
    <property type="component" value="Unassembled WGS sequence"/>
</dbReference>
<comment type="caution">
    <text evidence="7">Lacks conserved residue(s) required for the propagation of feature annotation.</text>
</comment>
<keyword evidence="11" id="KW-1185">Reference proteome</keyword>
<dbReference type="SUPFAM" id="SSF56968">
    <property type="entry name" value="Lipovitellin-phosvitin complex, beta-sheet shell regions"/>
    <property type="match status" value="2"/>
</dbReference>
<keyword evidence="2" id="KW-0964">Secreted</keyword>
<dbReference type="FunFam" id="1.25.10.20:FF:000003">
    <property type="entry name" value="Vitellogenin C"/>
    <property type="match status" value="1"/>
</dbReference>
<evidence type="ECO:0000259" key="10">
    <source>
        <dbReference type="PROSITE" id="PS51233"/>
    </source>
</evidence>
<evidence type="ECO:0000256" key="7">
    <source>
        <dbReference type="PROSITE-ProRule" id="PRU00557"/>
    </source>
</evidence>
<dbReference type="WBParaSite" id="MBELARI_LOCUS18594.1">
    <property type="protein sequence ID" value="MBELARI_LOCUS18594.1"/>
    <property type="gene ID" value="MBELARI_LOCUS18594"/>
</dbReference>
<feature type="domain" description="Vitellogenin" evidence="9">
    <location>
        <begin position="29"/>
        <end position="716"/>
    </location>
</feature>
<name>A0AAF3EYJ2_9BILA</name>
<evidence type="ECO:0000256" key="1">
    <source>
        <dbReference type="ARBA" id="ARBA00004613"/>
    </source>
</evidence>
<dbReference type="Gene3D" id="2.30.230.10">
    <property type="entry name" value="Lipovitellin, beta-sheet shell regions, chain A"/>
    <property type="match status" value="1"/>
</dbReference>